<dbReference type="GO" id="GO:0002143">
    <property type="term" value="P:tRNA wobble position uridine thiolation"/>
    <property type="evidence" value="ECO:0007669"/>
    <property type="project" value="TreeGrafter"/>
</dbReference>
<evidence type="ECO:0000313" key="1">
    <source>
        <dbReference type="EMBL" id="GAI28509.1"/>
    </source>
</evidence>
<dbReference type="Gene3D" id="3.40.50.620">
    <property type="entry name" value="HUPs"/>
    <property type="match status" value="1"/>
</dbReference>
<dbReference type="EMBL" id="BARV01019221">
    <property type="protein sequence ID" value="GAI28509.1"/>
    <property type="molecule type" value="Genomic_DNA"/>
</dbReference>
<reference evidence="1" key="1">
    <citation type="journal article" date="2014" name="Front. Microbiol.">
        <title>High frequency of phylogenetically diverse reductive dehalogenase-homologous genes in deep subseafloor sedimentary metagenomes.</title>
        <authorList>
            <person name="Kawai M."/>
            <person name="Futagami T."/>
            <person name="Toyoda A."/>
            <person name="Takaki Y."/>
            <person name="Nishi S."/>
            <person name="Hori S."/>
            <person name="Arai W."/>
            <person name="Tsubouchi T."/>
            <person name="Morono Y."/>
            <person name="Uchiyama I."/>
            <person name="Ito T."/>
            <person name="Fujiyama A."/>
            <person name="Inagaki F."/>
            <person name="Takami H."/>
        </authorList>
    </citation>
    <scope>NUCLEOTIDE SEQUENCE</scope>
    <source>
        <strain evidence="1">Expedition CK06-06</strain>
    </source>
</reference>
<dbReference type="PANTHER" id="PTHR11933:SF5">
    <property type="entry name" value="MITOCHONDRIAL TRNA-SPECIFIC 2-THIOURIDYLASE 1"/>
    <property type="match status" value="1"/>
</dbReference>
<dbReference type="AlphaFoldDB" id="X1PC83"/>
<dbReference type="InterPro" id="IPR014729">
    <property type="entry name" value="Rossmann-like_a/b/a_fold"/>
</dbReference>
<protein>
    <submittedName>
        <fullName evidence="1">Uncharacterized protein</fullName>
    </submittedName>
</protein>
<proteinExistence type="predicted"/>
<dbReference type="Pfam" id="PF03054">
    <property type="entry name" value="tRNA_Me_trans"/>
    <property type="match status" value="1"/>
</dbReference>
<organism evidence="1">
    <name type="scientific">marine sediment metagenome</name>
    <dbReference type="NCBI Taxonomy" id="412755"/>
    <lineage>
        <taxon>unclassified sequences</taxon>
        <taxon>metagenomes</taxon>
        <taxon>ecological metagenomes</taxon>
    </lineage>
</organism>
<gene>
    <name evidence="1" type="ORF">S06H3_32332</name>
</gene>
<comment type="caution">
    <text evidence="1">The sequence shown here is derived from an EMBL/GenBank/DDBJ whole genome shotgun (WGS) entry which is preliminary data.</text>
</comment>
<sequence length="168" mass="18853">MSKKQVAVAMSGGVDSSLAAALLKEAGYEVSGVYMELGVGPNQEENISVLEKTCQLLNISLQKLNFKTEFQSLVTSYFCREYSRGRTPNPCIICNQHIKFGRLLNKVLDMGADYLATGHYARIEYLPNGYSLLKATDPTKDQSYFLYTLGQRELKHLQPSLKLLLLYD</sequence>
<accession>X1PC83</accession>
<dbReference type="SUPFAM" id="SSF52402">
    <property type="entry name" value="Adenine nucleotide alpha hydrolases-like"/>
    <property type="match status" value="1"/>
</dbReference>
<name>X1PC83_9ZZZZ</name>
<dbReference type="PANTHER" id="PTHR11933">
    <property type="entry name" value="TRNA 5-METHYLAMINOMETHYL-2-THIOURIDYLATE -METHYLTRANSFERASE"/>
    <property type="match status" value="1"/>
</dbReference>